<protein>
    <submittedName>
        <fullName evidence="6">RNA polymerase sigma-70 factor</fullName>
    </submittedName>
</protein>
<keyword evidence="2" id="KW-0805">Transcription regulation</keyword>
<dbReference type="Proteomes" id="UP001207918">
    <property type="component" value="Unassembled WGS sequence"/>
</dbReference>
<feature type="domain" description="HTH luxR-type" evidence="5">
    <location>
        <begin position="147"/>
        <end position="174"/>
    </location>
</feature>
<keyword evidence="4" id="KW-0804">Transcription</keyword>
<proteinExistence type="inferred from homology"/>
<dbReference type="Gene3D" id="1.10.10.10">
    <property type="entry name" value="Winged helix-like DNA-binding domain superfamily/Winged helix DNA-binding domain"/>
    <property type="match status" value="1"/>
</dbReference>
<dbReference type="InterPro" id="IPR014284">
    <property type="entry name" value="RNA_pol_sigma-70_dom"/>
</dbReference>
<comment type="caution">
    <text evidence="6">The sequence shown here is derived from an EMBL/GenBank/DDBJ whole genome shotgun (WGS) entry which is preliminary data.</text>
</comment>
<dbReference type="Pfam" id="PF04542">
    <property type="entry name" value="Sigma70_r2"/>
    <property type="match status" value="1"/>
</dbReference>
<dbReference type="Pfam" id="PF08281">
    <property type="entry name" value="Sigma70_r4_2"/>
    <property type="match status" value="1"/>
</dbReference>
<dbReference type="NCBIfam" id="TIGR02985">
    <property type="entry name" value="Sig70_bacteroi1"/>
    <property type="match status" value="1"/>
</dbReference>
<dbReference type="SUPFAM" id="SSF88946">
    <property type="entry name" value="Sigma2 domain of RNA polymerase sigma factors"/>
    <property type="match status" value="1"/>
</dbReference>
<dbReference type="InterPro" id="IPR014327">
    <property type="entry name" value="RNA_pol_sigma70_bacteroid"/>
</dbReference>
<evidence type="ECO:0000256" key="1">
    <source>
        <dbReference type="ARBA" id="ARBA00010641"/>
    </source>
</evidence>
<dbReference type="CDD" id="cd06171">
    <property type="entry name" value="Sigma70_r4"/>
    <property type="match status" value="1"/>
</dbReference>
<dbReference type="SUPFAM" id="SSF88659">
    <property type="entry name" value="Sigma3 and sigma4 domains of RNA polymerase sigma factors"/>
    <property type="match status" value="1"/>
</dbReference>
<evidence type="ECO:0000313" key="6">
    <source>
        <dbReference type="EMBL" id="MCW9706485.1"/>
    </source>
</evidence>
<sequence>MGVEETAKKNRIYKIQKGDEHTFECLFKEYYLHLTRFAWRYVKSKAIAEELVQEVFANIWENRSTWSPAGPIKAYLYQAVKHRALDHLKHEEVRQEYDPKWMDNKEHPTIDFEDQFRRKQLRKAIKKEIEALPSRSKMTYKLHRYDGLTYKEIAQVMDVSVKTVESQMTRTLKRLRERLAYLLPFILVATLTM</sequence>
<dbReference type="EMBL" id="JAGGJA010000003">
    <property type="protein sequence ID" value="MCW9706485.1"/>
    <property type="molecule type" value="Genomic_DNA"/>
</dbReference>
<evidence type="ECO:0000259" key="5">
    <source>
        <dbReference type="PROSITE" id="PS00622"/>
    </source>
</evidence>
<evidence type="ECO:0000256" key="2">
    <source>
        <dbReference type="ARBA" id="ARBA00023015"/>
    </source>
</evidence>
<dbReference type="InterPro" id="IPR013249">
    <property type="entry name" value="RNA_pol_sigma70_r4_t2"/>
</dbReference>
<dbReference type="PROSITE" id="PS00622">
    <property type="entry name" value="HTH_LUXR_1"/>
    <property type="match status" value="1"/>
</dbReference>
<dbReference type="InterPro" id="IPR036388">
    <property type="entry name" value="WH-like_DNA-bd_sf"/>
</dbReference>
<dbReference type="InterPro" id="IPR039425">
    <property type="entry name" value="RNA_pol_sigma-70-like"/>
</dbReference>
<dbReference type="InterPro" id="IPR013324">
    <property type="entry name" value="RNA_pol_sigma_r3/r4-like"/>
</dbReference>
<organism evidence="6 7">
    <name type="scientific">Fodinibius salsisoli</name>
    <dbReference type="NCBI Taxonomy" id="2820877"/>
    <lineage>
        <taxon>Bacteria</taxon>
        <taxon>Pseudomonadati</taxon>
        <taxon>Balneolota</taxon>
        <taxon>Balneolia</taxon>
        <taxon>Balneolales</taxon>
        <taxon>Balneolaceae</taxon>
        <taxon>Fodinibius</taxon>
    </lineage>
</organism>
<dbReference type="PANTHER" id="PTHR43133:SF46">
    <property type="entry name" value="RNA POLYMERASE SIGMA-70 FACTOR ECF SUBFAMILY"/>
    <property type="match status" value="1"/>
</dbReference>
<dbReference type="Gene3D" id="1.10.1740.10">
    <property type="match status" value="1"/>
</dbReference>
<evidence type="ECO:0000256" key="4">
    <source>
        <dbReference type="ARBA" id="ARBA00023163"/>
    </source>
</evidence>
<dbReference type="InterPro" id="IPR007627">
    <property type="entry name" value="RNA_pol_sigma70_r2"/>
</dbReference>
<dbReference type="InterPro" id="IPR000792">
    <property type="entry name" value="Tscrpt_reg_LuxR_C"/>
</dbReference>
<dbReference type="RefSeq" id="WP_265765191.1">
    <property type="nucleotide sequence ID" value="NZ_JAGGJA010000003.1"/>
</dbReference>
<dbReference type="InterPro" id="IPR013325">
    <property type="entry name" value="RNA_pol_sigma_r2"/>
</dbReference>
<comment type="similarity">
    <text evidence="1">Belongs to the sigma-70 factor family. ECF subfamily.</text>
</comment>
<reference evidence="6 7" key="1">
    <citation type="submission" date="2021-03" db="EMBL/GenBank/DDBJ databases">
        <title>Aliifodinibius sp. nov., a new bacterium isolated from saline soil.</title>
        <authorList>
            <person name="Galisteo C."/>
            <person name="De La Haba R."/>
            <person name="Sanchez-Porro C."/>
            <person name="Ventosa A."/>
        </authorList>
    </citation>
    <scope>NUCLEOTIDE SEQUENCE [LARGE SCALE GENOMIC DNA]</scope>
    <source>
        <strain evidence="6 7">1BSP15-2V2</strain>
    </source>
</reference>
<evidence type="ECO:0000313" key="7">
    <source>
        <dbReference type="Proteomes" id="UP001207918"/>
    </source>
</evidence>
<keyword evidence="7" id="KW-1185">Reference proteome</keyword>
<gene>
    <name evidence="6" type="ORF">J6I44_06445</name>
</gene>
<dbReference type="NCBIfam" id="TIGR02937">
    <property type="entry name" value="sigma70-ECF"/>
    <property type="match status" value="1"/>
</dbReference>
<keyword evidence="3" id="KW-0731">Sigma factor</keyword>
<accession>A0ABT3PKL8</accession>
<name>A0ABT3PKL8_9BACT</name>
<evidence type="ECO:0000256" key="3">
    <source>
        <dbReference type="ARBA" id="ARBA00023082"/>
    </source>
</evidence>
<dbReference type="PANTHER" id="PTHR43133">
    <property type="entry name" value="RNA POLYMERASE ECF-TYPE SIGMA FACTO"/>
    <property type="match status" value="1"/>
</dbReference>